<proteinExistence type="predicted"/>
<dbReference type="AlphaFoldDB" id="J9G4T6"/>
<feature type="non-terminal residue" evidence="1">
    <location>
        <position position="1"/>
    </location>
</feature>
<gene>
    <name evidence="1" type="ORF">EVA_17375</name>
</gene>
<evidence type="ECO:0000313" key="1">
    <source>
        <dbReference type="EMBL" id="EJW94519.1"/>
    </source>
</evidence>
<reference evidence="1" key="1">
    <citation type="journal article" date="2012" name="PLoS ONE">
        <title>Gene sets for utilization of primary and secondary nutrition supplies in the distal gut of endangered iberian lynx.</title>
        <authorList>
            <person name="Alcaide M."/>
            <person name="Messina E."/>
            <person name="Richter M."/>
            <person name="Bargiela R."/>
            <person name="Peplies J."/>
            <person name="Huws S.A."/>
            <person name="Newbold C.J."/>
            <person name="Golyshin P.N."/>
            <person name="Simon M.A."/>
            <person name="Lopez G."/>
            <person name="Yakimov M.M."/>
            <person name="Ferrer M."/>
        </authorList>
    </citation>
    <scope>NUCLEOTIDE SEQUENCE</scope>
</reference>
<sequence>IPLRGFDEKTSAEDAYLTHKESASNAPIVKAMGRKSKADNPLAYLQFMAESTIMQGNRGRSGFVFWNASIQGLTNFGRQFPFE</sequence>
<accession>J9G4T6</accession>
<protein>
    <submittedName>
        <fullName evidence="1">SNF2 family protein</fullName>
    </submittedName>
</protein>
<name>J9G4T6_9ZZZZ</name>
<dbReference type="EMBL" id="AMCI01006334">
    <property type="protein sequence ID" value="EJW94519.1"/>
    <property type="molecule type" value="Genomic_DNA"/>
</dbReference>
<comment type="caution">
    <text evidence="1">The sequence shown here is derived from an EMBL/GenBank/DDBJ whole genome shotgun (WGS) entry which is preliminary data.</text>
</comment>
<organism evidence="1">
    <name type="scientific">gut metagenome</name>
    <dbReference type="NCBI Taxonomy" id="749906"/>
    <lineage>
        <taxon>unclassified sequences</taxon>
        <taxon>metagenomes</taxon>
        <taxon>organismal metagenomes</taxon>
    </lineage>
</organism>